<keyword evidence="4" id="KW-0328">Glycosyltransferase</keyword>
<sequence>MSHTNHPSLQLGIELLLQGNEQEAQMAWLDALSSLGEVEASEFLLKLAESLVIEGNKQKDLGNWWLAWVLYRYACENLPSLENWLQALKASLQAAVNSSESDLEPDWEALGQCLEMLTAQKFTIAPEIVPLLFTSLEILRSQYPQSLENLDVDTYYYLGLLYRREHKIYEAIAAYQEAVNLAPERLEIYENLIEGLIILANSGLQIHSDWRNVTEIYLQVCHELNALNASDPQLIQTAIPQSIPQSIPQCHWSAASLRVKSYLMSGMYDQALTYFLELESQIYANPDWLSAEDWRSLYLNLLFLVPFLRDDPVLNGQLFDFIGDHSRQSWLQNFFDDHPQFQFTPKILTNTASQSPPHKSLRIGIMSGLLRRHSVAWCSKDWLFELAKIAPDTHFYLTAQFPADEITQQFEQLGDRLYKMQATSEERQIAEITQQLINDDLDVLIDLDAMMNNLHAPIMAAKPAKHCISWAGFASPYLTQNNYFLGDRHLLPPEVEPHFVERLLRMPDSYVAMQELASVPIDRQAVRQSLGIAPEQLVYLTISAGHKFNPATASAIAQILQRVPNSVLLHKGKGELEVIKGIYEQACDRYHVDCGRIKFLPPRTKTEEEHRSTYQLADILLDSYPYNSCTHSLEAFWQGLPVVTIVGAQMFSRFGYSFFQTLGIQEGIAWNWEEYVQWGERLGKDRDLRESLSIALYQAKQPETLSPLWNPSKFAQDLYDLLLRL</sequence>
<evidence type="ECO:0000259" key="9">
    <source>
        <dbReference type="Pfam" id="PF13844"/>
    </source>
</evidence>
<dbReference type="SMART" id="SM00028">
    <property type="entry name" value="TPR"/>
    <property type="match status" value="1"/>
</dbReference>
<comment type="pathway">
    <text evidence="1">Protein modification; protein glycosylation.</text>
</comment>
<accession>A0A926USM9</accession>
<reference evidence="10" key="1">
    <citation type="journal article" date="2015" name="ISME J.">
        <title>Draft Genome Sequence of Streptomyces incarnatus NRRL8089, which Produces the Nucleoside Antibiotic Sinefungin.</title>
        <authorList>
            <person name="Oshima K."/>
            <person name="Hattori M."/>
            <person name="Shimizu H."/>
            <person name="Fukuda K."/>
            <person name="Nemoto M."/>
            <person name="Inagaki K."/>
            <person name="Tamura T."/>
        </authorList>
    </citation>
    <scope>NUCLEOTIDE SEQUENCE</scope>
    <source>
        <strain evidence="10">FACHB-1277</strain>
    </source>
</reference>
<evidence type="ECO:0000256" key="4">
    <source>
        <dbReference type="ARBA" id="ARBA00022676"/>
    </source>
</evidence>
<comment type="caution">
    <text evidence="10">The sequence shown here is derived from an EMBL/GenBank/DDBJ whole genome shotgun (WGS) entry which is preliminary data.</text>
</comment>
<dbReference type="Proteomes" id="UP000631421">
    <property type="component" value="Unassembled WGS sequence"/>
</dbReference>
<dbReference type="PROSITE" id="PS50005">
    <property type="entry name" value="TPR"/>
    <property type="match status" value="1"/>
</dbReference>
<dbReference type="PANTHER" id="PTHR44835">
    <property type="entry name" value="UDP-N-ACETYLGLUCOSAMINE--PEPTIDE N-ACETYLGLUCOSAMINYLTRANSFERASE SPINDLY-RELATED"/>
    <property type="match status" value="1"/>
</dbReference>
<evidence type="ECO:0000256" key="6">
    <source>
        <dbReference type="ARBA" id="ARBA00022737"/>
    </source>
</evidence>
<evidence type="ECO:0000256" key="5">
    <source>
        <dbReference type="ARBA" id="ARBA00022679"/>
    </source>
</evidence>
<dbReference type="InterPro" id="IPR051939">
    <property type="entry name" value="Glycosyltr_41/O-GlcNAc_trsf"/>
</dbReference>
<evidence type="ECO:0000256" key="1">
    <source>
        <dbReference type="ARBA" id="ARBA00004922"/>
    </source>
</evidence>
<dbReference type="InterPro" id="IPR019734">
    <property type="entry name" value="TPR_rpt"/>
</dbReference>
<dbReference type="InterPro" id="IPR011990">
    <property type="entry name" value="TPR-like_helical_dom_sf"/>
</dbReference>
<evidence type="ECO:0000256" key="3">
    <source>
        <dbReference type="ARBA" id="ARBA00011970"/>
    </source>
</evidence>
<evidence type="ECO:0000256" key="7">
    <source>
        <dbReference type="ARBA" id="ARBA00022803"/>
    </source>
</evidence>
<evidence type="ECO:0000256" key="8">
    <source>
        <dbReference type="PROSITE-ProRule" id="PRU00339"/>
    </source>
</evidence>
<evidence type="ECO:0000256" key="2">
    <source>
        <dbReference type="ARBA" id="ARBA00005386"/>
    </source>
</evidence>
<gene>
    <name evidence="10" type="ORF">H6F44_04000</name>
</gene>
<dbReference type="EC" id="2.4.1.255" evidence="3"/>
<reference evidence="10" key="2">
    <citation type="submission" date="2020-08" db="EMBL/GenBank/DDBJ databases">
        <authorList>
            <person name="Chen M."/>
            <person name="Teng W."/>
            <person name="Zhao L."/>
            <person name="Hu C."/>
            <person name="Zhou Y."/>
            <person name="Han B."/>
            <person name="Song L."/>
            <person name="Shu W."/>
        </authorList>
    </citation>
    <scope>NUCLEOTIDE SEQUENCE</scope>
    <source>
        <strain evidence="10">FACHB-1277</strain>
    </source>
</reference>
<dbReference type="Pfam" id="PF07719">
    <property type="entry name" value="TPR_2"/>
    <property type="match status" value="1"/>
</dbReference>
<dbReference type="RefSeq" id="WP_190349660.1">
    <property type="nucleotide sequence ID" value="NZ_JACJPY010000007.1"/>
</dbReference>
<dbReference type="SUPFAM" id="SSF53756">
    <property type="entry name" value="UDP-Glycosyltransferase/glycogen phosphorylase"/>
    <property type="match status" value="1"/>
</dbReference>
<dbReference type="EMBL" id="JACJPY010000007">
    <property type="protein sequence ID" value="MBD2149290.1"/>
    <property type="molecule type" value="Genomic_DNA"/>
</dbReference>
<dbReference type="SUPFAM" id="SSF48452">
    <property type="entry name" value="TPR-like"/>
    <property type="match status" value="1"/>
</dbReference>
<dbReference type="Gene3D" id="1.25.40.10">
    <property type="entry name" value="Tetratricopeptide repeat domain"/>
    <property type="match status" value="1"/>
</dbReference>
<evidence type="ECO:0000313" key="11">
    <source>
        <dbReference type="Proteomes" id="UP000631421"/>
    </source>
</evidence>
<dbReference type="InterPro" id="IPR013105">
    <property type="entry name" value="TPR_2"/>
</dbReference>
<comment type="similarity">
    <text evidence="2">Belongs to the glycosyltransferase 41 family. O-GlcNAc transferase subfamily.</text>
</comment>
<dbReference type="Gene3D" id="3.40.50.11380">
    <property type="match status" value="1"/>
</dbReference>
<evidence type="ECO:0000313" key="10">
    <source>
        <dbReference type="EMBL" id="MBD2149290.1"/>
    </source>
</evidence>
<keyword evidence="5" id="KW-0808">Transferase</keyword>
<feature type="domain" description="O-GlcNAc transferase C-terminal" evidence="9">
    <location>
        <begin position="526"/>
        <end position="718"/>
    </location>
</feature>
<dbReference type="InterPro" id="IPR029489">
    <property type="entry name" value="OGT/SEC/SPY_C"/>
</dbReference>
<dbReference type="GO" id="GO:0097363">
    <property type="term" value="F:protein O-acetylglucosaminyltransferase activity"/>
    <property type="evidence" value="ECO:0007669"/>
    <property type="project" value="UniProtKB-EC"/>
</dbReference>
<dbReference type="PROSITE" id="PS50293">
    <property type="entry name" value="TPR_REGION"/>
    <property type="match status" value="1"/>
</dbReference>
<dbReference type="PANTHER" id="PTHR44835:SF1">
    <property type="entry name" value="PROTEIN O-GLCNAC TRANSFERASE"/>
    <property type="match status" value="1"/>
</dbReference>
<organism evidence="10 11">
    <name type="scientific">Pseudanabaena cinerea FACHB-1277</name>
    <dbReference type="NCBI Taxonomy" id="2949581"/>
    <lineage>
        <taxon>Bacteria</taxon>
        <taxon>Bacillati</taxon>
        <taxon>Cyanobacteriota</taxon>
        <taxon>Cyanophyceae</taxon>
        <taxon>Pseudanabaenales</taxon>
        <taxon>Pseudanabaenaceae</taxon>
        <taxon>Pseudanabaena</taxon>
        <taxon>Pseudanabaena cinerea</taxon>
    </lineage>
</organism>
<keyword evidence="7 8" id="KW-0802">TPR repeat</keyword>
<dbReference type="AlphaFoldDB" id="A0A926USM9"/>
<dbReference type="Gene3D" id="3.40.50.2000">
    <property type="entry name" value="Glycogen Phosphorylase B"/>
    <property type="match status" value="1"/>
</dbReference>
<dbReference type="Pfam" id="PF13844">
    <property type="entry name" value="Glyco_transf_41"/>
    <property type="match status" value="1"/>
</dbReference>
<feature type="repeat" description="TPR" evidence="8">
    <location>
        <begin position="152"/>
        <end position="185"/>
    </location>
</feature>
<proteinExistence type="inferred from homology"/>
<keyword evidence="6" id="KW-0677">Repeat</keyword>
<keyword evidence="11" id="KW-1185">Reference proteome</keyword>
<name>A0A926USM9_9CYAN</name>
<protein>
    <recommendedName>
        <fullName evidence="3">protein O-GlcNAc transferase</fullName>
        <ecNumber evidence="3">2.4.1.255</ecNumber>
    </recommendedName>
</protein>